<evidence type="ECO:0000256" key="7">
    <source>
        <dbReference type="ARBA" id="ARBA00022840"/>
    </source>
</evidence>
<accession>W9VLB2</accession>
<dbReference type="OrthoDB" id="9814270at2"/>
<evidence type="ECO:0000256" key="8">
    <source>
        <dbReference type="ARBA" id="ARBA00022967"/>
    </source>
</evidence>
<keyword evidence="9 13" id="KW-1133">Transmembrane helix</keyword>
<keyword evidence="15" id="KW-0378">Hydrolase</keyword>
<dbReference type="Pfam" id="PF00122">
    <property type="entry name" value="E1-E2_ATPase"/>
    <property type="match status" value="1"/>
</dbReference>
<name>W9VLB2_9GAMM</name>
<dbReference type="Gene3D" id="3.40.1110.10">
    <property type="entry name" value="Calcium-transporting ATPase, cytoplasmic domain N"/>
    <property type="match status" value="1"/>
</dbReference>
<keyword evidence="16" id="KW-1185">Reference proteome</keyword>
<dbReference type="Gene3D" id="2.70.150.10">
    <property type="entry name" value="Calcium-transporting ATPase, cytoplasmic transduction domain A"/>
    <property type="match status" value="1"/>
</dbReference>
<dbReference type="PANTHER" id="PTHR48085">
    <property type="entry name" value="CADMIUM/ZINC-TRANSPORTING ATPASE HMA2-RELATED"/>
    <property type="match status" value="1"/>
</dbReference>
<sequence>MSNCCGSSACSSNQTASHALAQVSPIPYVKLSFAGGAALLAEVIEWTLPGWGWISLMLALVAIALCGTEVLKRGWLSLLKLDLTINALMSLAVTCALLIGHWAEAAMVLVLFTLAEWIEEKSVERARHAIQSVLSLAPDTARVLMEDGHWQSLPVTQVKIGQRVQVQPGERIGLDGRILKGHTFINQAAITGESLAVEKQLGDSVYAGTLNETELFEFQVTAEASNTTLARIIKRVEEAQADKAPTQRLVDQFARIYTPIIFFIALATALVPPVLFGGAFLDWLYRALVLLVIACPCALVISTPVTIVSGLARAARLGILIKGGSHLEAGSRLNRVAFDKTGTLTQGQPELRSFKNLSGMPDEDVLRLASSIAQHSSHPVSKTLTLAHVGERLTVESLIALPGQGLQVALNSHRYGLGNDRLAHAMNVPLEAYTADVARIESQGESCVLLIEDARVLGLFGVADPLKPNSQEAINALHALGLSTLMLSGDNLNTARSIAQEVGITDVQANLMPEDKLEAIKNIMKEGHQVAMVGDGINDAPALAQANLGLAMGAAGTDTAIETADIALMDDDPRKIATYIRLSRFCMRLLKQNIALAIGIKCIFILLAFLGQASMWMAVFADMGVSLLVVANGLRALKFKQLAS</sequence>
<dbReference type="SUPFAM" id="SSF81653">
    <property type="entry name" value="Calcium ATPase, transduction domain A"/>
    <property type="match status" value="1"/>
</dbReference>
<keyword evidence="7 13" id="KW-0067">ATP-binding</keyword>
<dbReference type="GO" id="GO:0005886">
    <property type="term" value="C:plasma membrane"/>
    <property type="evidence" value="ECO:0007669"/>
    <property type="project" value="UniProtKB-SubCell"/>
</dbReference>
<organism evidence="15 16">
    <name type="scientific">Nitrincola nitratireducens</name>
    <dbReference type="NCBI Taxonomy" id="1229521"/>
    <lineage>
        <taxon>Bacteria</taxon>
        <taxon>Pseudomonadati</taxon>
        <taxon>Pseudomonadota</taxon>
        <taxon>Gammaproteobacteria</taxon>
        <taxon>Oceanospirillales</taxon>
        <taxon>Oceanospirillaceae</taxon>
        <taxon>Nitrincola</taxon>
    </lineage>
</organism>
<evidence type="ECO:0000256" key="1">
    <source>
        <dbReference type="ARBA" id="ARBA00004651"/>
    </source>
</evidence>
<evidence type="ECO:0000256" key="6">
    <source>
        <dbReference type="ARBA" id="ARBA00022741"/>
    </source>
</evidence>
<dbReference type="PANTHER" id="PTHR48085:SF5">
    <property type="entry name" value="CADMIUM_ZINC-TRANSPORTING ATPASE HMA4-RELATED"/>
    <property type="match status" value="1"/>
</dbReference>
<keyword evidence="5 13" id="KW-0479">Metal-binding</keyword>
<keyword evidence="6 13" id="KW-0547">Nucleotide-binding</keyword>
<dbReference type="RefSeq" id="WP_051514344.1">
    <property type="nucleotide sequence ID" value="NZ_AONB01000007.1"/>
</dbReference>
<keyword evidence="10 13" id="KW-0472">Membrane</keyword>
<keyword evidence="8" id="KW-1278">Translocase</keyword>
<dbReference type="SUPFAM" id="SSF81665">
    <property type="entry name" value="Calcium ATPase, transmembrane domain M"/>
    <property type="match status" value="1"/>
</dbReference>
<reference evidence="16" key="1">
    <citation type="submission" date="2012-11" db="EMBL/GenBank/DDBJ databases">
        <authorList>
            <person name="Singh A."/>
            <person name="Pinnaka A.K."/>
            <person name="Vaidya B."/>
        </authorList>
    </citation>
    <scope>NUCLEOTIDE SEQUENCE [LARGE SCALE GENOMIC DNA]</scope>
    <source>
        <strain evidence="16">AK23</strain>
    </source>
</reference>
<dbReference type="EMBL" id="AONB01000007">
    <property type="protein sequence ID" value="EXJ11305.1"/>
    <property type="molecule type" value="Genomic_DNA"/>
</dbReference>
<evidence type="ECO:0000256" key="13">
    <source>
        <dbReference type="RuleBase" id="RU362081"/>
    </source>
</evidence>
<protein>
    <recommendedName>
        <fullName evidence="11">P-type Zn(2+) transporter</fullName>
        <ecNumber evidence="11">7.2.2.12</ecNumber>
    </recommendedName>
</protein>
<evidence type="ECO:0000256" key="3">
    <source>
        <dbReference type="ARBA" id="ARBA00022475"/>
    </source>
</evidence>
<dbReference type="AlphaFoldDB" id="W9VLB2"/>
<dbReference type="NCBIfam" id="TIGR01525">
    <property type="entry name" value="ATPase-IB_hvy"/>
    <property type="match status" value="1"/>
</dbReference>
<dbReference type="NCBIfam" id="TIGR01511">
    <property type="entry name" value="ATPase-IB1_Cu"/>
    <property type="match status" value="1"/>
</dbReference>
<gene>
    <name evidence="15" type="primary">cadA</name>
    <name evidence="15" type="ORF">D791_01760</name>
</gene>
<dbReference type="InterPro" id="IPR036412">
    <property type="entry name" value="HAD-like_sf"/>
</dbReference>
<dbReference type="PROSITE" id="PS00154">
    <property type="entry name" value="ATPASE_E1_E2"/>
    <property type="match status" value="1"/>
</dbReference>
<dbReference type="GO" id="GO:0005524">
    <property type="term" value="F:ATP binding"/>
    <property type="evidence" value="ECO:0007669"/>
    <property type="project" value="UniProtKB-UniRule"/>
</dbReference>
<dbReference type="Pfam" id="PF00702">
    <property type="entry name" value="Hydrolase"/>
    <property type="match status" value="1"/>
</dbReference>
<reference evidence="15 16" key="2">
    <citation type="journal article" date="2015" name="Syst. Appl. Microbiol.">
        <title>Nitrincola nitratireducens sp. nov. isolated from a haloalkaline crater lake.</title>
        <authorList>
            <person name="Singh A."/>
            <person name="Vaidya B."/>
            <person name="Tanuku N.R."/>
            <person name="Pinnaka A.K."/>
        </authorList>
    </citation>
    <scope>NUCLEOTIDE SEQUENCE [LARGE SCALE GENOMIC DNA]</scope>
    <source>
        <strain evidence="15 16">AK23</strain>
    </source>
</reference>
<dbReference type="SFLD" id="SFLDF00027">
    <property type="entry name" value="p-type_atpase"/>
    <property type="match status" value="1"/>
</dbReference>
<dbReference type="Proteomes" id="UP000019464">
    <property type="component" value="Unassembled WGS sequence"/>
</dbReference>
<feature type="transmembrane region" description="Helical" evidence="13">
    <location>
        <begin position="51"/>
        <end position="71"/>
    </location>
</feature>
<evidence type="ECO:0000259" key="14">
    <source>
        <dbReference type="Pfam" id="PF00122"/>
    </source>
</evidence>
<dbReference type="GO" id="GO:0060003">
    <property type="term" value="P:copper ion export"/>
    <property type="evidence" value="ECO:0007669"/>
    <property type="project" value="UniProtKB-ARBA"/>
</dbReference>
<feature type="domain" description="P-type ATPase A" evidence="14">
    <location>
        <begin position="136"/>
        <end position="237"/>
    </location>
</feature>
<dbReference type="InterPro" id="IPR044492">
    <property type="entry name" value="P_typ_ATPase_HD_dom"/>
</dbReference>
<evidence type="ECO:0000313" key="15">
    <source>
        <dbReference type="EMBL" id="EXJ11305.1"/>
    </source>
</evidence>
<proteinExistence type="inferred from homology"/>
<feature type="transmembrane region" description="Helical" evidence="13">
    <location>
        <begin position="616"/>
        <end position="634"/>
    </location>
</feature>
<feature type="transmembrane region" description="Helical" evidence="13">
    <location>
        <begin position="593"/>
        <end position="610"/>
    </location>
</feature>
<dbReference type="InterPro" id="IPR023214">
    <property type="entry name" value="HAD_sf"/>
</dbReference>
<evidence type="ECO:0000256" key="4">
    <source>
        <dbReference type="ARBA" id="ARBA00022692"/>
    </source>
</evidence>
<dbReference type="PATRIC" id="fig|1229521.3.peg.1787"/>
<dbReference type="PRINTS" id="PR00941">
    <property type="entry name" value="CDATPASE"/>
</dbReference>
<dbReference type="SFLD" id="SFLDG00002">
    <property type="entry name" value="C1.7:_P-type_atpase_like"/>
    <property type="match status" value="1"/>
</dbReference>
<dbReference type="InterPro" id="IPR008250">
    <property type="entry name" value="ATPase_P-typ_transduc_dom_A_sf"/>
</dbReference>
<dbReference type="Gene3D" id="3.40.50.1000">
    <property type="entry name" value="HAD superfamily/HAD-like"/>
    <property type="match status" value="1"/>
</dbReference>
<dbReference type="InterPro" id="IPR051014">
    <property type="entry name" value="Cation_Transport_ATPase_IB"/>
</dbReference>
<dbReference type="InterPro" id="IPR023299">
    <property type="entry name" value="ATPase_P-typ_cyto_dom_N"/>
</dbReference>
<evidence type="ECO:0000256" key="2">
    <source>
        <dbReference type="ARBA" id="ARBA00006024"/>
    </source>
</evidence>
<comment type="subcellular location">
    <subcellularLocation>
        <location evidence="1">Cell membrane</location>
        <topology evidence="1">Multi-pass membrane protein</topology>
    </subcellularLocation>
</comment>
<dbReference type="InterPro" id="IPR018303">
    <property type="entry name" value="ATPase_P-typ_P_site"/>
</dbReference>
<dbReference type="GO" id="GO:0016887">
    <property type="term" value="F:ATP hydrolysis activity"/>
    <property type="evidence" value="ECO:0007669"/>
    <property type="project" value="InterPro"/>
</dbReference>
<dbReference type="NCBIfam" id="TIGR01494">
    <property type="entry name" value="ATPase_P-type"/>
    <property type="match status" value="1"/>
</dbReference>
<dbReference type="FunFam" id="2.70.150.10:FF:000020">
    <property type="entry name" value="Copper-exporting P-type ATPase A"/>
    <property type="match status" value="1"/>
</dbReference>
<evidence type="ECO:0000256" key="5">
    <source>
        <dbReference type="ARBA" id="ARBA00022723"/>
    </source>
</evidence>
<feature type="transmembrane region" description="Helical" evidence="13">
    <location>
        <begin position="256"/>
        <end position="281"/>
    </location>
</feature>
<keyword evidence="4 13" id="KW-0812">Transmembrane</keyword>
<dbReference type="GO" id="GO:0016463">
    <property type="term" value="F:P-type zinc transporter activity"/>
    <property type="evidence" value="ECO:0007669"/>
    <property type="project" value="UniProtKB-EC"/>
</dbReference>
<feature type="transmembrane region" description="Helical" evidence="13">
    <location>
        <begin position="287"/>
        <end position="312"/>
    </location>
</feature>
<dbReference type="GO" id="GO:0015086">
    <property type="term" value="F:cadmium ion transmembrane transporter activity"/>
    <property type="evidence" value="ECO:0007669"/>
    <property type="project" value="TreeGrafter"/>
</dbReference>
<dbReference type="InterPro" id="IPR001757">
    <property type="entry name" value="P_typ_ATPase"/>
</dbReference>
<keyword evidence="3 13" id="KW-1003">Cell membrane</keyword>
<feature type="transmembrane region" description="Helical" evidence="13">
    <location>
        <begin position="91"/>
        <end position="115"/>
    </location>
</feature>
<dbReference type="EC" id="7.2.2.12" evidence="11"/>
<evidence type="ECO:0000313" key="16">
    <source>
        <dbReference type="Proteomes" id="UP000019464"/>
    </source>
</evidence>
<evidence type="ECO:0000256" key="10">
    <source>
        <dbReference type="ARBA" id="ARBA00023136"/>
    </source>
</evidence>
<dbReference type="GO" id="GO:0046872">
    <property type="term" value="F:metal ion binding"/>
    <property type="evidence" value="ECO:0007669"/>
    <property type="project" value="UniProtKB-KW"/>
</dbReference>
<dbReference type="STRING" id="1229521.D791_01760"/>
<dbReference type="InterPro" id="IPR027256">
    <property type="entry name" value="P-typ_ATPase_IB"/>
</dbReference>
<dbReference type="InterPro" id="IPR059000">
    <property type="entry name" value="ATPase_P-type_domA"/>
</dbReference>
<dbReference type="SUPFAM" id="SSF56784">
    <property type="entry name" value="HAD-like"/>
    <property type="match status" value="1"/>
</dbReference>
<dbReference type="InterPro" id="IPR023298">
    <property type="entry name" value="ATPase_P-typ_TM_dom_sf"/>
</dbReference>
<evidence type="ECO:0000256" key="9">
    <source>
        <dbReference type="ARBA" id="ARBA00022989"/>
    </source>
</evidence>
<dbReference type="SFLD" id="SFLDS00003">
    <property type="entry name" value="Haloacid_Dehalogenase"/>
    <property type="match status" value="1"/>
</dbReference>
<comment type="catalytic activity">
    <reaction evidence="12">
        <text>Zn(2+)(in) + ATP + H2O = Zn(2+)(out) + ADP + phosphate + H(+)</text>
        <dbReference type="Rhea" id="RHEA:20621"/>
        <dbReference type="ChEBI" id="CHEBI:15377"/>
        <dbReference type="ChEBI" id="CHEBI:15378"/>
        <dbReference type="ChEBI" id="CHEBI:29105"/>
        <dbReference type="ChEBI" id="CHEBI:30616"/>
        <dbReference type="ChEBI" id="CHEBI:43474"/>
        <dbReference type="ChEBI" id="CHEBI:456216"/>
        <dbReference type="EC" id="7.2.2.12"/>
    </reaction>
</comment>
<evidence type="ECO:0000256" key="12">
    <source>
        <dbReference type="ARBA" id="ARBA00047308"/>
    </source>
</evidence>
<evidence type="ECO:0000256" key="11">
    <source>
        <dbReference type="ARBA" id="ARBA00039097"/>
    </source>
</evidence>
<comment type="caution">
    <text evidence="15">The sequence shown here is derived from an EMBL/GenBank/DDBJ whole genome shotgun (WGS) entry which is preliminary data.</text>
</comment>
<dbReference type="PRINTS" id="PR00119">
    <property type="entry name" value="CATATPASE"/>
</dbReference>
<comment type="similarity">
    <text evidence="2 13">Belongs to the cation transport ATPase (P-type) (TC 3.A.3) family. Type IB subfamily.</text>
</comment>